<evidence type="ECO:0000256" key="3">
    <source>
        <dbReference type="ARBA" id="ARBA00022989"/>
    </source>
</evidence>
<feature type="transmembrane region" description="Helical" evidence="5">
    <location>
        <begin position="182"/>
        <end position="200"/>
    </location>
</feature>
<organism evidence="7 8">
    <name type="scientific">Ktedonobacter robiniae</name>
    <dbReference type="NCBI Taxonomy" id="2778365"/>
    <lineage>
        <taxon>Bacteria</taxon>
        <taxon>Bacillati</taxon>
        <taxon>Chloroflexota</taxon>
        <taxon>Ktedonobacteria</taxon>
        <taxon>Ktedonobacterales</taxon>
        <taxon>Ktedonobacteraceae</taxon>
        <taxon>Ktedonobacter</taxon>
    </lineage>
</organism>
<dbReference type="EMBL" id="BNJG01000004">
    <property type="protein sequence ID" value="GHO60196.1"/>
    <property type="molecule type" value="Genomic_DNA"/>
</dbReference>
<dbReference type="InterPro" id="IPR005829">
    <property type="entry name" value="Sugar_transporter_CS"/>
</dbReference>
<protein>
    <submittedName>
        <fullName evidence="7">ABC transporter permease</fullName>
    </submittedName>
</protein>
<feature type="transmembrane region" description="Helical" evidence="5">
    <location>
        <begin position="21"/>
        <end position="40"/>
    </location>
</feature>
<comment type="caution">
    <text evidence="7">The sequence shown here is derived from an EMBL/GenBank/DDBJ whole genome shotgun (WGS) entry which is preliminary data.</text>
</comment>
<feature type="transmembrane region" description="Helical" evidence="5">
    <location>
        <begin position="52"/>
        <end position="73"/>
    </location>
</feature>
<dbReference type="SUPFAM" id="SSF103473">
    <property type="entry name" value="MFS general substrate transporter"/>
    <property type="match status" value="1"/>
</dbReference>
<evidence type="ECO:0000256" key="4">
    <source>
        <dbReference type="ARBA" id="ARBA00023136"/>
    </source>
</evidence>
<keyword evidence="2 5" id="KW-0812">Transmembrane</keyword>
<proteinExistence type="predicted"/>
<dbReference type="Proteomes" id="UP000654345">
    <property type="component" value="Unassembled WGS sequence"/>
</dbReference>
<comment type="subcellular location">
    <subcellularLocation>
        <location evidence="1">Cell membrane</location>
        <topology evidence="1">Multi-pass membrane protein</topology>
    </subcellularLocation>
</comment>
<accession>A0ABQ3V5I4</accession>
<feature type="transmembrane region" description="Helical" evidence="5">
    <location>
        <begin position="82"/>
        <end position="103"/>
    </location>
</feature>
<keyword evidence="8" id="KW-1185">Reference proteome</keyword>
<evidence type="ECO:0000256" key="5">
    <source>
        <dbReference type="SAM" id="Phobius"/>
    </source>
</evidence>
<feature type="transmembrane region" description="Helical" evidence="5">
    <location>
        <begin position="274"/>
        <end position="294"/>
    </location>
</feature>
<dbReference type="RefSeq" id="WP_201376362.1">
    <property type="nucleotide sequence ID" value="NZ_BNJG01000004.1"/>
</dbReference>
<sequence>MQKTRNRLFLLLPITDTRLVIWARALRTFGYGFTSVLLGVSLTDAGLSPLNVGILLTVAALGSITFSCVMGFYADRLGRKRLLILSALLMMLTGMVFATTQYYPLLLIAAFCGTISPSTNDNTPFSGVEQAILAQSASTKRYTSLYTYYNLTAQLAGALGGLLVGISSVLSPLGISEHMSTHGLFALYGLLAGCTALLFLRLSPKAELALEQKYTQKLDKQGEHPQLLYKPRIRKVVILLLTLFAFDSFAGGLAVQTMLSLWFRQHFGASLGSLGMLFFGVNMFAALSLIFAPYLTKRHGLLKTMLVPHFISNVFLLLVACMPTYFLAALCLLLRQSLSKIDVPARQAFTAALVTPEERTSTASFATVARSTAVALSPLAASALMVGPLLALGLPILLASCLEIGYDFTMWQTFKRVTLPSDAVLATSTITIPPSKVPTMSEIEILPSGDAPALSR</sequence>
<dbReference type="InterPro" id="IPR036259">
    <property type="entry name" value="MFS_trans_sf"/>
</dbReference>
<dbReference type="InterPro" id="IPR011701">
    <property type="entry name" value="MFS"/>
</dbReference>
<gene>
    <name evidence="7" type="ORF">KSB_86710</name>
</gene>
<evidence type="ECO:0000313" key="7">
    <source>
        <dbReference type="EMBL" id="GHO60196.1"/>
    </source>
</evidence>
<dbReference type="Gene3D" id="1.20.1250.20">
    <property type="entry name" value="MFS general substrate transporter like domains"/>
    <property type="match status" value="1"/>
</dbReference>
<dbReference type="Pfam" id="PF07690">
    <property type="entry name" value="MFS_1"/>
    <property type="match status" value="1"/>
</dbReference>
<dbReference type="PROSITE" id="PS00216">
    <property type="entry name" value="SUGAR_TRANSPORT_1"/>
    <property type="match status" value="1"/>
</dbReference>
<dbReference type="PROSITE" id="PS50850">
    <property type="entry name" value="MFS"/>
    <property type="match status" value="1"/>
</dbReference>
<dbReference type="PANTHER" id="PTHR23520:SF5">
    <property type="entry name" value="TRANSPORTER, PUTATIVE (AFU_ORTHOLOGUE AFUA_3G04000)-RELATED"/>
    <property type="match status" value="1"/>
</dbReference>
<dbReference type="InterPro" id="IPR020846">
    <property type="entry name" value="MFS_dom"/>
</dbReference>
<dbReference type="PANTHER" id="PTHR23520">
    <property type="entry name" value="TRANSPORTER, PUTATIVE (AFU_ORTHOLOGUE AFUA_3G04000)-RELATED"/>
    <property type="match status" value="1"/>
</dbReference>
<evidence type="ECO:0000313" key="8">
    <source>
        <dbReference type="Proteomes" id="UP000654345"/>
    </source>
</evidence>
<feature type="transmembrane region" description="Helical" evidence="5">
    <location>
        <begin position="314"/>
        <end position="334"/>
    </location>
</feature>
<keyword evidence="4 5" id="KW-0472">Membrane</keyword>
<feature type="domain" description="Major facilitator superfamily (MFS) profile" evidence="6">
    <location>
        <begin position="16"/>
        <end position="417"/>
    </location>
</feature>
<feature type="transmembrane region" description="Helical" evidence="5">
    <location>
        <begin position="236"/>
        <end position="262"/>
    </location>
</feature>
<evidence type="ECO:0000256" key="2">
    <source>
        <dbReference type="ARBA" id="ARBA00022692"/>
    </source>
</evidence>
<evidence type="ECO:0000256" key="1">
    <source>
        <dbReference type="ARBA" id="ARBA00004651"/>
    </source>
</evidence>
<evidence type="ECO:0000259" key="6">
    <source>
        <dbReference type="PROSITE" id="PS50850"/>
    </source>
</evidence>
<keyword evidence="3 5" id="KW-1133">Transmembrane helix</keyword>
<name>A0ABQ3V5I4_9CHLR</name>
<reference evidence="7 8" key="1">
    <citation type="journal article" date="2021" name="Int. J. Syst. Evol. Microbiol.">
        <title>Reticulibacter mediterranei gen. nov., sp. nov., within the new family Reticulibacteraceae fam. nov., and Ktedonospora formicarum gen. nov., sp. nov., Ktedonobacter robiniae sp. nov., Dictyobacter formicarum sp. nov. and Dictyobacter arantiisoli sp. nov., belonging to the class Ktedonobacteria.</title>
        <authorList>
            <person name="Yabe S."/>
            <person name="Zheng Y."/>
            <person name="Wang C.M."/>
            <person name="Sakai Y."/>
            <person name="Abe K."/>
            <person name="Yokota A."/>
            <person name="Donadio S."/>
            <person name="Cavaletti L."/>
            <person name="Monciardini P."/>
        </authorList>
    </citation>
    <scope>NUCLEOTIDE SEQUENCE [LARGE SCALE GENOMIC DNA]</scope>
    <source>
        <strain evidence="7 8">SOSP1-30</strain>
    </source>
</reference>